<proteinExistence type="inferred from homology"/>
<sequence length="371" mass="43481">MEKYEINKILENINITLSVLKQKIDLKKQKKEIDKLNKLMLDASFWKNDHKNINKITQKFSQLQNQLKKFTNFETKYNELKLLLEELEEKDQDFLCLIEELKELRQEVKKFEIEIVLNQPYDQNNAILILHPGAGGTESQDWCEKLFRMYQKYAQKKNFKVQILHFQVGEEAGLKSVSLLIQGSYAYGYLKAERGIHRLVRISPFDSNSKRHTSFASCEVLPEINEEIKINIKDEELRIDVFRSSGAGGQHVNTTDSAVRITHLPTNIVVNCQNERSQIKNKEKALQILKTKLLNLALEEQKDNERTLKKGQKDISWGSQIRSYIFHPYQMVKDHRTNFEVSQIDLVMDGYFLDDFINAFLIKENSINNHK</sequence>
<evidence type="ECO:0000259" key="8">
    <source>
        <dbReference type="PROSITE" id="PS00745"/>
    </source>
</evidence>
<evidence type="ECO:0000256" key="5">
    <source>
        <dbReference type="ARBA" id="ARBA00022917"/>
    </source>
</evidence>
<dbReference type="HAMAP" id="MF_00094">
    <property type="entry name" value="Rel_fac_2"/>
    <property type="match status" value="1"/>
</dbReference>
<dbReference type="Proteomes" id="UP001210120">
    <property type="component" value="Chromosome"/>
</dbReference>
<dbReference type="PANTHER" id="PTHR43116:SF3">
    <property type="entry name" value="CLASS I PEPTIDE CHAIN RELEASE FACTOR"/>
    <property type="match status" value="1"/>
</dbReference>
<keyword evidence="4 6" id="KW-0488">Methylation</keyword>
<dbReference type="InterPro" id="IPR045853">
    <property type="entry name" value="Pep_chain_release_fac_I_sf"/>
</dbReference>
<keyword evidence="5 6" id="KW-0648">Protein biosynthesis</keyword>
<evidence type="ECO:0000313" key="9">
    <source>
        <dbReference type="EMBL" id="WBL31593.1"/>
    </source>
</evidence>
<dbReference type="PANTHER" id="PTHR43116">
    <property type="entry name" value="PEPTIDE CHAIN RELEASE FACTOR 2"/>
    <property type="match status" value="1"/>
</dbReference>
<keyword evidence="10" id="KW-1185">Reference proteome</keyword>
<accession>A0ABY7M1K2</accession>
<gene>
    <name evidence="6 9" type="primary">prfB</name>
    <name evidence="9" type="ORF">O7R10_00835</name>
</gene>
<evidence type="ECO:0000313" key="10">
    <source>
        <dbReference type="Proteomes" id="UP001210120"/>
    </source>
</evidence>
<dbReference type="InterPro" id="IPR000352">
    <property type="entry name" value="Pep_chain_release_fac_I"/>
</dbReference>
<feature type="coiled-coil region" evidence="7">
    <location>
        <begin position="70"/>
        <end position="114"/>
    </location>
</feature>
<dbReference type="SMART" id="SM00937">
    <property type="entry name" value="PCRF"/>
    <property type="match status" value="1"/>
</dbReference>
<feature type="coiled-coil region" evidence="7">
    <location>
        <begin position="272"/>
        <end position="299"/>
    </location>
</feature>
<comment type="subcellular location">
    <subcellularLocation>
        <location evidence="6">Cytoplasm</location>
    </subcellularLocation>
</comment>
<feature type="modified residue" description="N5-methylglutamine" evidence="6">
    <location>
        <position position="250"/>
    </location>
</feature>
<dbReference type="Gene3D" id="3.30.70.1660">
    <property type="match status" value="1"/>
</dbReference>
<name>A0ABY7M1K2_9MOLU</name>
<comment type="PTM">
    <text evidence="6">Methylated by PrmC. Methylation increases the termination efficiency of RF2.</text>
</comment>
<keyword evidence="7" id="KW-0175">Coiled coil</keyword>
<dbReference type="InterPro" id="IPR004374">
    <property type="entry name" value="PrfB"/>
</dbReference>
<dbReference type="SUPFAM" id="SSF75620">
    <property type="entry name" value="Release factor"/>
    <property type="match status" value="1"/>
</dbReference>
<organism evidence="9 10">
    <name type="scientific">Candidatus Phytoplasma sacchari</name>
    <dbReference type="NCBI Taxonomy" id="2609813"/>
    <lineage>
        <taxon>Bacteria</taxon>
        <taxon>Bacillati</taxon>
        <taxon>Mycoplasmatota</taxon>
        <taxon>Mollicutes</taxon>
        <taxon>Acholeplasmatales</taxon>
        <taxon>Acholeplasmataceae</taxon>
        <taxon>Candidatus Phytoplasma</taxon>
        <taxon>16SrXI (Rice yellow dwarf group)</taxon>
    </lineage>
</organism>
<feature type="domain" description="Prokaryotic-type class I peptide chain release factors" evidence="8">
    <location>
        <begin position="243"/>
        <end position="259"/>
    </location>
</feature>
<evidence type="ECO:0000256" key="6">
    <source>
        <dbReference type="HAMAP-Rule" id="MF_00094"/>
    </source>
</evidence>
<dbReference type="NCBIfam" id="TIGR00020">
    <property type="entry name" value="prfB"/>
    <property type="match status" value="1"/>
</dbReference>
<evidence type="ECO:0000256" key="3">
    <source>
        <dbReference type="ARBA" id="ARBA00019192"/>
    </source>
</evidence>
<dbReference type="Pfam" id="PF00472">
    <property type="entry name" value="RF-1"/>
    <property type="match status" value="1"/>
</dbReference>
<protein>
    <recommendedName>
        <fullName evidence="3 6">Peptide chain release factor 2</fullName>
        <shortName evidence="6">RF-2</shortName>
    </recommendedName>
</protein>
<evidence type="ECO:0000256" key="1">
    <source>
        <dbReference type="ARBA" id="ARBA00002613"/>
    </source>
</evidence>
<reference evidence="9" key="1">
    <citation type="submission" date="2022-12" db="EMBL/GenBank/DDBJ databases">
        <title>Genomic Characterization of Candidatus Phytoplasma sacchari in China.</title>
        <authorList>
            <person name="Zhang R.-Y."/>
        </authorList>
    </citation>
    <scope>NUCLEOTIDE SEQUENCE [LARGE SCALE GENOMIC DNA]</scope>
    <source>
        <strain evidence="9">SCWL1</strain>
    </source>
</reference>
<dbReference type="EMBL" id="CP115156">
    <property type="protein sequence ID" value="WBL31593.1"/>
    <property type="molecule type" value="Genomic_DNA"/>
</dbReference>
<dbReference type="Gene3D" id="1.20.58.410">
    <property type="entry name" value="Release factor"/>
    <property type="match status" value="1"/>
</dbReference>
<evidence type="ECO:0000256" key="2">
    <source>
        <dbReference type="ARBA" id="ARBA00010835"/>
    </source>
</evidence>
<keyword evidence="6" id="KW-0963">Cytoplasm</keyword>
<evidence type="ECO:0000256" key="7">
    <source>
        <dbReference type="SAM" id="Coils"/>
    </source>
</evidence>
<comment type="function">
    <text evidence="1 6">Peptide chain release factor 2 directs the termination of translation in response to the peptide chain termination codons UGA and UAA.</text>
</comment>
<comment type="similarity">
    <text evidence="2 6">Belongs to the prokaryotic/mitochondrial release factor family.</text>
</comment>
<evidence type="ECO:0000256" key="4">
    <source>
        <dbReference type="ARBA" id="ARBA00022481"/>
    </source>
</evidence>
<dbReference type="PROSITE" id="PS00745">
    <property type="entry name" value="RF_PROK_I"/>
    <property type="match status" value="1"/>
</dbReference>
<feature type="coiled-coil region" evidence="7">
    <location>
        <begin position="10"/>
        <end position="39"/>
    </location>
</feature>
<dbReference type="InterPro" id="IPR005139">
    <property type="entry name" value="PCRF"/>
</dbReference>
<dbReference type="Gene3D" id="3.30.160.20">
    <property type="match status" value="1"/>
</dbReference>
<dbReference type="Pfam" id="PF03462">
    <property type="entry name" value="PCRF"/>
    <property type="match status" value="1"/>
</dbReference>